<name>A0AAV7RFE1_PLEWA</name>
<evidence type="ECO:0000313" key="2">
    <source>
        <dbReference type="Proteomes" id="UP001066276"/>
    </source>
</evidence>
<dbReference type="AlphaFoldDB" id="A0AAV7RFE1"/>
<dbReference type="Proteomes" id="UP001066276">
    <property type="component" value="Chromosome 5"/>
</dbReference>
<comment type="caution">
    <text evidence="1">The sequence shown here is derived from an EMBL/GenBank/DDBJ whole genome shotgun (WGS) entry which is preliminary data.</text>
</comment>
<evidence type="ECO:0000313" key="1">
    <source>
        <dbReference type="EMBL" id="KAJ1150131.1"/>
    </source>
</evidence>
<protein>
    <submittedName>
        <fullName evidence="1">Uncharacterized protein</fullName>
    </submittedName>
</protein>
<keyword evidence="2" id="KW-1185">Reference proteome</keyword>
<gene>
    <name evidence="1" type="ORF">NDU88_002929</name>
</gene>
<sequence>MIRPAEISFSWGAAMLCGLRAGRHRLETPDRGHGPLPALVSGEGFFPPLWSPGLLSAGKWLTVRTEVLRLEDRTVRARVGWARPSLWRAWGPEHGAAP</sequence>
<accession>A0AAV7RFE1</accession>
<reference evidence="1" key="1">
    <citation type="journal article" date="2022" name="bioRxiv">
        <title>Sequencing and chromosome-scale assembly of the giantPleurodeles waltlgenome.</title>
        <authorList>
            <person name="Brown T."/>
            <person name="Elewa A."/>
            <person name="Iarovenko S."/>
            <person name="Subramanian E."/>
            <person name="Araus A.J."/>
            <person name="Petzold A."/>
            <person name="Susuki M."/>
            <person name="Suzuki K.-i.T."/>
            <person name="Hayashi T."/>
            <person name="Toyoda A."/>
            <person name="Oliveira C."/>
            <person name="Osipova E."/>
            <person name="Leigh N.D."/>
            <person name="Simon A."/>
            <person name="Yun M.H."/>
        </authorList>
    </citation>
    <scope>NUCLEOTIDE SEQUENCE</scope>
    <source>
        <strain evidence="1">20211129_DDA</strain>
        <tissue evidence="1">Liver</tissue>
    </source>
</reference>
<proteinExistence type="predicted"/>
<dbReference type="EMBL" id="JANPWB010000009">
    <property type="protein sequence ID" value="KAJ1150131.1"/>
    <property type="molecule type" value="Genomic_DNA"/>
</dbReference>
<organism evidence="1 2">
    <name type="scientific">Pleurodeles waltl</name>
    <name type="common">Iberian ribbed newt</name>
    <dbReference type="NCBI Taxonomy" id="8319"/>
    <lineage>
        <taxon>Eukaryota</taxon>
        <taxon>Metazoa</taxon>
        <taxon>Chordata</taxon>
        <taxon>Craniata</taxon>
        <taxon>Vertebrata</taxon>
        <taxon>Euteleostomi</taxon>
        <taxon>Amphibia</taxon>
        <taxon>Batrachia</taxon>
        <taxon>Caudata</taxon>
        <taxon>Salamandroidea</taxon>
        <taxon>Salamandridae</taxon>
        <taxon>Pleurodelinae</taxon>
        <taxon>Pleurodeles</taxon>
    </lineage>
</organism>